<evidence type="ECO:0000313" key="3">
    <source>
        <dbReference type="Proteomes" id="UP000248857"/>
    </source>
</evidence>
<evidence type="ECO:0000313" key="2">
    <source>
        <dbReference type="EMBL" id="PZD72822.1"/>
    </source>
</evidence>
<protein>
    <submittedName>
        <fullName evidence="2">Uncharacterized protein</fullName>
    </submittedName>
</protein>
<keyword evidence="1" id="KW-0472">Membrane</keyword>
<feature type="transmembrane region" description="Helical" evidence="1">
    <location>
        <begin position="205"/>
        <end position="222"/>
    </location>
</feature>
<keyword evidence="1" id="KW-0812">Transmembrane</keyword>
<reference evidence="2 3" key="1">
    <citation type="journal article" date="2018" name="Sci. Rep.">
        <title>A novel species of the marine cyanobacterium Acaryochloris with a unique pigment content and lifestyle.</title>
        <authorList>
            <person name="Partensky F."/>
            <person name="Six C."/>
            <person name="Ratin M."/>
            <person name="Garczarek L."/>
            <person name="Vaulot D."/>
            <person name="Probert I."/>
            <person name="Calteau A."/>
            <person name="Gourvil P."/>
            <person name="Marie D."/>
            <person name="Grebert T."/>
            <person name="Bouchier C."/>
            <person name="Le Panse S."/>
            <person name="Gachenot M."/>
            <person name="Rodriguez F."/>
            <person name="Garrido J.L."/>
        </authorList>
    </citation>
    <scope>NUCLEOTIDE SEQUENCE [LARGE SCALE GENOMIC DNA]</scope>
    <source>
        <strain evidence="2 3">RCC1774</strain>
    </source>
</reference>
<feature type="transmembrane region" description="Helical" evidence="1">
    <location>
        <begin position="75"/>
        <end position="108"/>
    </location>
</feature>
<feature type="transmembrane region" description="Helical" evidence="1">
    <location>
        <begin position="7"/>
        <end position="30"/>
    </location>
</feature>
<feature type="transmembrane region" description="Helical" evidence="1">
    <location>
        <begin position="160"/>
        <end position="193"/>
    </location>
</feature>
<dbReference type="AlphaFoldDB" id="A0A2W1JPK6"/>
<sequence>MHRFRQLFLYCQTPLSILRLGLLVTLAFIYCHHSTFTVHPILLAGIAEPLTSVTSLTLFTTAGILALGKGMELPVLWALSATAGVACIHLGLPLTTLGVALAALFGGWELTRRHSFSDNWIALSGAVACSLLFAGSSHWHTVMEGTGLTPLTSDSYRALIPWGTGTAVYLLGFLIGQIIISLAAYQAAFWLFWHLGDRANVKFRLGRLMVCGVGVVYGWSTFLG</sequence>
<gene>
    <name evidence="2" type="ORF">C1752_03272</name>
</gene>
<feature type="transmembrane region" description="Helical" evidence="1">
    <location>
        <begin position="120"/>
        <end position="140"/>
    </location>
</feature>
<keyword evidence="1" id="KW-1133">Transmembrane helix</keyword>
<evidence type="ECO:0000256" key="1">
    <source>
        <dbReference type="SAM" id="Phobius"/>
    </source>
</evidence>
<proteinExistence type="predicted"/>
<dbReference type="RefSeq" id="WP_110986718.1">
    <property type="nucleotide sequence ID" value="NZ_CAWNWM010000008.1"/>
</dbReference>
<dbReference type="EMBL" id="PQWO01000008">
    <property type="protein sequence ID" value="PZD72822.1"/>
    <property type="molecule type" value="Genomic_DNA"/>
</dbReference>
<keyword evidence="3" id="KW-1185">Reference proteome</keyword>
<name>A0A2W1JPK6_9CYAN</name>
<accession>A0A2W1JPK6</accession>
<comment type="caution">
    <text evidence="2">The sequence shown here is derived from an EMBL/GenBank/DDBJ whole genome shotgun (WGS) entry which is preliminary data.</text>
</comment>
<dbReference type="Proteomes" id="UP000248857">
    <property type="component" value="Unassembled WGS sequence"/>
</dbReference>
<organism evidence="2 3">
    <name type="scientific">Acaryochloris thomasi RCC1774</name>
    <dbReference type="NCBI Taxonomy" id="1764569"/>
    <lineage>
        <taxon>Bacteria</taxon>
        <taxon>Bacillati</taxon>
        <taxon>Cyanobacteriota</taxon>
        <taxon>Cyanophyceae</taxon>
        <taxon>Acaryochloridales</taxon>
        <taxon>Acaryochloridaceae</taxon>
        <taxon>Acaryochloris</taxon>
        <taxon>Acaryochloris thomasi</taxon>
    </lineage>
</organism>